<dbReference type="InterPro" id="IPR017853">
    <property type="entry name" value="GH"/>
</dbReference>
<dbReference type="AlphaFoldDB" id="A0AAJ0D5N2"/>
<evidence type="ECO:0000313" key="8">
    <source>
        <dbReference type="Proteomes" id="UP001271007"/>
    </source>
</evidence>
<evidence type="ECO:0000256" key="4">
    <source>
        <dbReference type="RuleBase" id="RU361188"/>
    </source>
</evidence>
<evidence type="ECO:0000256" key="2">
    <source>
        <dbReference type="ARBA" id="ARBA00022729"/>
    </source>
</evidence>
<dbReference type="GO" id="GO:0006680">
    <property type="term" value="P:glucosylceramide catabolic process"/>
    <property type="evidence" value="ECO:0007669"/>
    <property type="project" value="TreeGrafter"/>
</dbReference>
<dbReference type="GO" id="GO:0016020">
    <property type="term" value="C:membrane"/>
    <property type="evidence" value="ECO:0007669"/>
    <property type="project" value="GOC"/>
</dbReference>
<dbReference type="InterPro" id="IPR033453">
    <property type="entry name" value="Glyco_hydro_30_TIM-barrel"/>
</dbReference>
<gene>
    <name evidence="7" type="ORF">LTR09_011990</name>
</gene>
<dbReference type="EMBL" id="JAWDJX010000088">
    <property type="protein sequence ID" value="KAK3046535.1"/>
    <property type="molecule type" value="Genomic_DNA"/>
</dbReference>
<dbReference type="Proteomes" id="UP001271007">
    <property type="component" value="Unassembled WGS sequence"/>
</dbReference>
<protein>
    <recommendedName>
        <fullName evidence="6">Glycosyl hydrolase family 30 TIM-barrel domain-containing protein</fullName>
    </recommendedName>
</protein>
<evidence type="ECO:0000259" key="6">
    <source>
        <dbReference type="Pfam" id="PF02055"/>
    </source>
</evidence>
<keyword evidence="8" id="KW-1185">Reference proteome</keyword>
<keyword evidence="4" id="KW-0326">Glycosidase</keyword>
<comment type="caution">
    <text evidence="7">The sequence shown here is derived from an EMBL/GenBank/DDBJ whole genome shotgun (WGS) entry which is preliminary data.</text>
</comment>
<dbReference type="SUPFAM" id="SSF51445">
    <property type="entry name" value="(Trans)glycosidases"/>
    <property type="match status" value="1"/>
</dbReference>
<organism evidence="7 8">
    <name type="scientific">Extremus antarcticus</name>
    <dbReference type="NCBI Taxonomy" id="702011"/>
    <lineage>
        <taxon>Eukaryota</taxon>
        <taxon>Fungi</taxon>
        <taxon>Dikarya</taxon>
        <taxon>Ascomycota</taxon>
        <taxon>Pezizomycotina</taxon>
        <taxon>Dothideomycetes</taxon>
        <taxon>Dothideomycetidae</taxon>
        <taxon>Mycosphaerellales</taxon>
        <taxon>Extremaceae</taxon>
        <taxon>Extremus</taxon>
    </lineage>
</organism>
<sequence length="231" mass="24850">MKYSALIVCATTTAVSAQAGYGYGYGMATRNLTFETSINVNAAKQHQKMIGGGCSGAFGAACTIGTLSKSDQDTVVKTLFDENQGALSILRNLIGSSKGATILPTCPKTLAGPFNYSLPGNDSCQLPFAQSALKYNPNLFLYADAWSAPGCFKTTGMEAGGGFICGVRRSNCTQDWREAYANYLIEYVKLYQQRGINVSLLGAFNEPDFNPFTYSAMLSDGYQAYDFLSIF</sequence>
<dbReference type="Pfam" id="PF02055">
    <property type="entry name" value="Glyco_hydro_30"/>
    <property type="match status" value="1"/>
</dbReference>
<keyword evidence="3 4" id="KW-0378">Hydrolase</keyword>
<feature type="domain" description="Glycosyl hydrolase family 30 TIM-barrel" evidence="6">
    <location>
        <begin position="59"/>
        <end position="210"/>
    </location>
</feature>
<keyword evidence="2 5" id="KW-0732">Signal</keyword>
<dbReference type="PANTHER" id="PTHR11069">
    <property type="entry name" value="GLUCOSYLCERAMIDASE"/>
    <property type="match status" value="1"/>
</dbReference>
<dbReference type="PANTHER" id="PTHR11069:SF23">
    <property type="entry name" value="LYSOSOMAL ACID GLUCOSYLCERAMIDASE"/>
    <property type="match status" value="1"/>
</dbReference>
<feature type="signal peptide" evidence="5">
    <location>
        <begin position="1"/>
        <end position="17"/>
    </location>
</feature>
<comment type="similarity">
    <text evidence="1 4">Belongs to the glycosyl hydrolase 30 family.</text>
</comment>
<evidence type="ECO:0000313" key="7">
    <source>
        <dbReference type="EMBL" id="KAK3046535.1"/>
    </source>
</evidence>
<reference evidence="7" key="1">
    <citation type="submission" date="2023-04" db="EMBL/GenBank/DDBJ databases">
        <title>Black Yeasts Isolated from many extreme environments.</title>
        <authorList>
            <person name="Coleine C."/>
            <person name="Stajich J.E."/>
            <person name="Selbmann L."/>
        </authorList>
    </citation>
    <scope>NUCLEOTIDE SEQUENCE</scope>
    <source>
        <strain evidence="7">CCFEE 5312</strain>
    </source>
</reference>
<evidence type="ECO:0000256" key="3">
    <source>
        <dbReference type="ARBA" id="ARBA00022801"/>
    </source>
</evidence>
<dbReference type="Gene3D" id="3.20.20.80">
    <property type="entry name" value="Glycosidases"/>
    <property type="match status" value="1"/>
</dbReference>
<evidence type="ECO:0000256" key="5">
    <source>
        <dbReference type="SAM" id="SignalP"/>
    </source>
</evidence>
<proteinExistence type="inferred from homology"/>
<evidence type="ECO:0000256" key="1">
    <source>
        <dbReference type="ARBA" id="ARBA00005382"/>
    </source>
</evidence>
<feature type="chain" id="PRO_5042536800" description="Glycosyl hydrolase family 30 TIM-barrel domain-containing protein" evidence="5">
    <location>
        <begin position="18"/>
        <end position="231"/>
    </location>
</feature>
<name>A0AAJ0D5N2_9PEZI</name>
<dbReference type="GO" id="GO:0004348">
    <property type="term" value="F:glucosylceramidase activity"/>
    <property type="evidence" value="ECO:0007669"/>
    <property type="project" value="InterPro"/>
</dbReference>
<accession>A0AAJ0D5N2</accession>
<dbReference type="InterPro" id="IPR001139">
    <property type="entry name" value="Glyco_hydro_30"/>
</dbReference>